<gene>
    <name evidence="8" type="ordered locus">Cpin_5561</name>
</gene>
<keyword evidence="4" id="KW-0472">Membrane</keyword>
<evidence type="ECO:0000256" key="3">
    <source>
        <dbReference type="ARBA" id="ARBA00022729"/>
    </source>
</evidence>
<evidence type="ECO:0000313" key="9">
    <source>
        <dbReference type="Proteomes" id="UP000002215"/>
    </source>
</evidence>
<dbReference type="GO" id="GO:0009279">
    <property type="term" value="C:cell outer membrane"/>
    <property type="evidence" value="ECO:0007669"/>
    <property type="project" value="UniProtKB-SubCell"/>
</dbReference>
<comment type="subcellular location">
    <subcellularLocation>
        <location evidence="1">Cell outer membrane</location>
    </subcellularLocation>
</comment>
<evidence type="ECO:0000313" key="8">
    <source>
        <dbReference type="EMBL" id="ACU62988.1"/>
    </source>
</evidence>
<organism evidence="8 9">
    <name type="scientific">Chitinophaga pinensis (strain ATCC 43595 / DSM 2588 / LMG 13176 / NBRC 15968 / NCIMB 11800 / UQM 2034)</name>
    <dbReference type="NCBI Taxonomy" id="485918"/>
    <lineage>
        <taxon>Bacteria</taxon>
        <taxon>Pseudomonadati</taxon>
        <taxon>Bacteroidota</taxon>
        <taxon>Chitinophagia</taxon>
        <taxon>Chitinophagales</taxon>
        <taxon>Chitinophagaceae</taxon>
        <taxon>Chitinophaga</taxon>
    </lineage>
</organism>
<protein>
    <submittedName>
        <fullName evidence="8">RagB/SusD domain protein</fullName>
    </submittedName>
</protein>
<feature type="domain" description="SusD-like N-terminal" evidence="7">
    <location>
        <begin position="69"/>
        <end position="217"/>
    </location>
</feature>
<dbReference type="InterPro" id="IPR011990">
    <property type="entry name" value="TPR-like_helical_dom_sf"/>
</dbReference>
<keyword evidence="3" id="KW-0732">Signal</keyword>
<feature type="domain" description="RagB/SusD" evidence="6">
    <location>
        <begin position="320"/>
        <end position="451"/>
    </location>
</feature>
<evidence type="ECO:0000259" key="7">
    <source>
        <dbReference type="Pfam" id="PF14322"/>
    </source>
</evidence>
<dbReference type="Pfam" id="PF07980">
    <property type="entry name" value="SusD_RagB"/>
    <property type="match status" value="1"/>
</dbReference>
<reference evidence="8 9" key="2">
    <citation type="journal article" date="2010" name="Stand. Genomic Sci.">
        <title>Complete genome sequence of Chitinophaga pinensis type strain (UQM 2034).</title>
        <authorList>
            <person name="Glavina Del Rio T."/>
            <person name="Abt B."/>
            <person name="Spring S."/>
            <person name="Lapidus A."/>
            <person name="Nolan M."/>
            <person name="Tice H."/>
            <person name="Copeland A."/>
            <person name="Cheng J.F."/>
            <person name="Chen F."/>
            <person name="Bruce D."/>
            <person name="Goodwin L."/>
            <person name="Pitluck S."/>
            <person name="Ivanova N."/>
            <person name="Mavromatis K."/>
            <person name="Mikhailova N."/>
            <person name="Pati A."/>
            <person name="Chen A."/>
            <person name="Palaniappan K."/>
            <person name="Land M."/>
            <person name="Hauser L."/>
            <person name="Chang Y.J."/>
            <person name="Jeffries C.D."/>
            <person name="Chain P."/>
            <person name="Saunders E."/>
            <person name="Detter J.C."/>
            <person name="Brettin T."/>
            <person name="Rohde M."/>
            <person name="Goker M."/>
            <person name="Bristow J."/>
            <person name="Eisen J.A."/>
            <person name="Markowitz V."/>
            <person name="Hugenholtz P."/>
            <person name="Kyrpides N.C."/>
            <person name="Klenk H.P."/>
            <person name="Lucas S."/>
        </authorList>
    </citation>
    <scope>NUCLEOTIDE SEQUENCE [LARGE SCALE GENOMIC DNA]</scope>
    <source>
        <strain evidence="9">ATCC 43595 / DSM 2588 / LMG 13176 / NBRC 15968 / NCIMB 11800 / UQM 2034</strain>
    </source>
</reference>
<accession>A0A979GUU1</accession>
<evidence type="ECO:0000256" key="1">
    <source>
        <dbReference type="ARBA" id="ARBA00004442"/>
    </source>
</evidence>
<dbReference type="PROSITE" id="PS51257">
    <property type="entry name" value="PROKAR_LIPOPROTEIN"/>
    <property type="match status" value="1"/>
</dbReference>
<dbReference type="Pfam" id="PF14322">
    <property type="entry name" value="SusD-like_3"/>
    <property type="match status" value="1"/>
</dbReference>
<evidence type="ECO:0000256" key="2">
    <source>
        <dbReference type="ARBA" id="ARBA00006275"/>
    </source>
</evidence>
<proteinExistence type="inferred from homology"/>
<dbReference type="SUPFAM" id="SSF48452">
    <property type="entry name" value="TPR-like"/>
    <property type="match status" value="1"/>
</dbReference>
<sequence length="452" mass="51076">MSYRVLYFIICCFSLTVSCKKLIEVDSPSDEIPAEDIYNDDRLADAAVADLYFQLSDYFPSNVLPLINGMTADELSPLNSYQQVYANNAIPPGDVQLLSCWRRMYQVIYGANAILEGISASKGVSTEKGRQLKAEASFLRAFCYYYLVNCWGEVPLVTTTNVNETSLAARTPEVDIYRQIIADLSAAAALLPPAYVSSEKVRANRWAVMALLARVYLQQDRWEDALALSSAVINSGEYTPLIAVDSVFLRNSRPAILQLWRNEGYTFAGQTFLPLTVVGGFSLYPFTADFMRTFEANDKRRTSWTSPFFYGGALYYNSSKYRNRTAALPGKEEYVMLLRIEEQYLIRAEAAARLDNTGSAIADLNVLRARAGLSPLSAGTMRDSCLMYVERERRMELFTEWGDRWFSLKRTGSIDSVMRILKPSWKTTAALYPIPQEERNRNPHLTQNDGYQ</sequence>
<keyword evidence="5" id="KW-0998">Cell outer membrane</keyword>
<dbReference type="Gene3D" id="1.25.40.390">
    <property type="match status" value="1"/>
</dbReference>
<evidence type="ECO:0000256" key="5">
    <source>
        <dbReference type="ARBA" id="ARBA00023237"/>
    </source>
</evidence>
<dbReference type="Proteomes" id="UP000002215">
    <property type="component" value="Chromosome"/>
</dbReference>
<dbReference type="InterPro" id="IPR012944">
    <property type="entry name" value="SusD_RagB_dom"/>
</dbReference>
<evidence type="ECO:0000259" key="6">
    <source>
        <dbReference type="Pfam" id="PF07980"/>
    </source>
</evidence>
<dbReference type="AlphaFoldDB" id="A0A979GUU1"/>
<name>A0A979GUU1_CHIPD</name>
<dbReference type="KEGG" id="cpi:Cpin_5561"/>
<dbReference type="EMBL" id="CP001699">
    <property type="protein sequence ID" value="ACU62988.1"/>
    <property type="molecule type" value="Genomic_DNA"/>
</dbReference>
<dbReference type="OrthoDB" id="625727at2"/>
<dbReference type="InterPro" id="IPR033985">
    <property type="entry name" value="SusD-like_N"/>
</dbReference>
<dbReference type="CDD" id="cd08977">
    <property type="entry name" value="SusD"/>
    <property type="match status" value="1"/>
</dbReference>
<reference evidence="9" key="1">
    <citation type="submission" date="2009-08" db="EMBL/GenBank/DDBJ databases">
        <title>The complete genome of Chitinophaga pinensis DSM 2588.</title>
        <authorList>
            <consortium name="US DOE Joint Genome Institute (JGI-PGF)"/>
            <person name="Lucas S."/>
            <person name="Copeland A."/>
            <person name="Lapidus A."/>
            <person name="Glavina del Rio T."/>
            <person name="Dalin E."/>
            <person name="Tice H."/>
            <person name="Bruce D."/>
            <person name="Goodwin L."/>
            <person name="Pitluck S."/>
            <person name="Kyrpides N."/>
            <person name="Mavromatis K."/>
            <person name="Ivanova N."/>
            <person name="Mikhailova N."/>
            <person name="Sims D."/>
            <person name="Meinche L."/>
            <person name="Brettin T."/>
            <person name="Detter J.C."/>
            <person name="Han C."/>
            <person name="Larimer F."/>
            <person name="Land M."/>
            <person name="Hauser L."/>
            <person name="Markowitz V."/>
            <person name="Cheng J.-F."/>
            <person name="Hugenholtz P."/>
            <person name="Woyke T."/>
            <person name="Wu D."/>
            <person name="Spring S."/>
            <person name="Klenk H.-P."/>
            <person name="Eisen J.A."/>
        </authorList>
    </citation>
    <scope>NUCLEOTIDE SEQUENCE [LARGE SCALE GENOMIC DNA]</scope>
    <source>
        <strain evidence="9">ATCC 43595 / DSM 2588 / LMG 13176 / NBRC 15968 / NCIMB 11800 / UQM 2034</strain>
    </source>
</reference>
<dbReference type="RefSeq" id="WP_012793155.1">
    <property type="nucleotide sequence ID" value="NC_013132.1"/>
</dbReference>
<comment type="similarity">
    <text evidence="2">Belongs to the SusD family.</text>
</comment>
<evidence type="ECO:0000256" key="4">
    <source>
        <dbReference type="ARBA" id="ARBA00023136"/>
    </source>
</evidence>